<name>A0AAV7WJ56_PLEWA</name>
<gene>
    <name evidence="2" type="ORF">NDU88_007408</name>
</gene>
<reference evidence="2" key="1">
    <citation type="journal article" date="2022" name="bioRxiv">
        <title>Sequencing and chromosome-scale assembly of the giantPleurodeles waltlgenome.</title>
        <authorList>
            <person name="Brown T."/>
            <person name="Elewa A."/>
            <person name="Iarovenko S."/>
            <person name="Subramanian E."/>
            <person name="Araus A.J."/>
            <person name="Petzold A."/>
            <person name="Susuki M."/>
            <person name="Suzuki K.-i.T."/>
            <person name="Hayashi T."/>
            <person name="Toyoda A."/>
            <person name="Oliveira C."/>
            <person name="Osipova E."/>
            <person name="Leigh N.D."/>
            <person name="Simon A."/>
            <person name="Yun M.H."/>
        </authorList>
    </citation>
    <scope>NUCLEOTIDE SEQUENCE</scope>
    <source>
        <strain evidence="2">20211129_DDA</strain>
        <tissue evidence="2">Liver</tissue>
    </source>
</reference>
<accession>A0AAV7WJ56</accession>
<dbReference type="Proteomes" id="UP001066276">
    <property type="component" value="Chromosome 1_2"/>
</dbReference>
<evidence type="ECO:0000256" key="1">
    <source>
        <dbReference type="SAM" id="MobiDB-lite"/>
    </source>
</evidence>
<evidence type="ECO:0000313" key="2">
    <source>
        <dbReference type="EMBL" id="KAJ1212064.1"/>
    </source>
</evidence>
<dbReference type="AlphaFoldDB" id="A0AAV7WJ56"/>
<feature type="compositionally biased region" description="Pro residues" evidence="1">
    <location>
        <begin position="29"/>
        <end position="41"/>
    </location>
</feature>
<comment type="caution">
    <text evidence="2">The sequence shown here is derived from an EMBL/GenBank/DDBJ whole genome shotgun (WGS) entry which is preliminary data.</text>
</comment>
<dbReference type="EMBL" id="JANPWB010000002">
    <property type="protein sequence ID" value="KAJ1212064.1"/>
    <property type="molecule type" value="Genomic_DNA"/>
</dbReference>
<sequence>MSTCKIGNIYSEGSVWRYPGFQPSSPEAAPAPPAFLSPPSPHGSGHHGGARAVDKQCSVHVTFVQTGLAEYTRNLTPSCGIPRRMQLWGPPRMQLWGPSKKAAVVNRKNAALVNPKNAAMLALPRKWTLCTGVSCAHS</sequence>
<feature type="region of interest" description="Disordered" evidence="1">
    <location>
        <begin position="27"/>
        <end position="51"/>
    </location>
</feature>
<protein>
    <submittedName>
        <fullName evidence="2">Uncharacterized protein</fullName>
    </submittedName>
</protein>
<evidence type="ECO:0000313" key="3">
    <source>
        <dbReference type="Proteomes" id="UP001066276"/>
    </source>
</evidence>
<organism evidence="2 3">
    <name type="scientific">Pleurodeles waltl</name>
    <name type="common">Iberian ribbed newt</name>
    <dbReference type="NCBI Taxonomy" id="8319"/>
    <lineage>
        <taxon>Eukaryota</taxon>
        <taxon>Metazoa</taxon>
        <taxon>Chordata</taxon>
        <taxon>Craniata</taxon>
        <taxon>Vertebrata</taxon>
        <taxon>Euteleostomi</taxon>
        <taxon>Amphibia</taxon>
        <taxon>Batrachia</taxon>
        <taxon>Caudata</taxon>
        <taxon>Salamandroidea</taxon>
        <taxon>Salamandridae</taxon>
        <taxon>Pleurodelinae</taxon>
        <taxon>Pleurodeles</taxon>
    </lineage>
</organism>
<proteinExistence type="predicted"/>
<keyword evidence="3" id="KW-1185">Reference proteome</keyword>